<dbReference type="GO" id="GO:0140359">
    <property type="term" value="F:ABC-type transporter activity"/>
    <property type="evidence" value="ECO:0007669"/>
    <property type="project" value="InterPro"/>
</dbReference>
<proteinExistence type="inferred from homology"/>
<accession>A0AAN1VF92</accession>
<dbReference type="GO" id="GO:0016887">
    <property type="term" value="F:ATP hydrolysis activity"/>
    <property type="evidence" value="ECO:0007669"/>
    <property type="project" value="InterPro"/>
</dbReference>
<dbReference type="InterPro" id="IPR003439">
    <property type="entry name" value="ABC_transporter-like_ATP-bd"/>
</dbReference>
<comment type="similarity">
    <text evidence="1">Belongs to the ABC transporter superfamily.</text>
</comment>
<evidence type="ECO:0000256" key="2">
    <source>
        <dbReference type="ARBA" id="ARBA00022448"/>
    </source>
</evidence>
<dbReference type="CDD" id="cd03220">
    <property type="entry name" value="ABC_KpsT_Wzt"/>
    <property type="match status" value="1"/>
</dbReference>
<dbReference type="PANTHER" id="PTHR46743">
    <property type="entry name" value="TEICHOIC ACIDS EXPORT ATP-BINDING PROTEIN TAGH"/>
    <property type="match status" value="1"/>
</dbReference>
<gene>
    <name evidence="7" type="ORF">CS347_07575</name>
</gene>
<dbReference type="AlphaFoldDB" id="A0AAN1VF92"/>
<evidence type="ECO:0000313" key="8">
    <source>
        <dbReference type="Proteomes" id="UP000282741"/>
    </source>
</evidence>
<dbReference type="InterPro" id="IPR017871">
    <property type="entry name" value="ABC_transporter-like_CS"/>
</dbReference>
<name>A0AAN1VF92_9BORD</name>
<keyword evidence="4" id="KW-0547">Nucleotide-binding</keyword>
<keyword evidence="5" id="KW-0067">ATP-binding</keyword>
<reference evidence="8" key="1">
    <citation type="submission" date="2017-10" db="EMBL/GenBank/DDBJ databases">
        <title>Whole genome sequencing of various Bordetella species.</title>
        <authorList>
            <person name="Weigand M.R."/>
            <person name="Loparev V."/>
            <person name="Peng Y."/>
            <person name="Bowden K.E."/>
            <person name="Tondella M.L."/>
            <person name="Williams M.M."/>
        </authorList>
    </citation>
    <scope>NUCLEOTIDE SEQUENCE [LARGE SCALE GENOMIC DNA]</scope>
    <source>
        <strain evidence="8">H720</strain>
    </source>
</reference>
<dbReference type="SUPFAM" id="SSF52540">
    <property type="entry name" value="P-loop containing nucleoside triphosphate hydrolases"/>
    <property type="match status" value="1"/>
</dbReference>
<evidence type="ECO:0000256" key="1">
    <source>
        <dbReference type="ARBA" id="ARBA00005417"/>
    </source>
</evidence>
<sequence>MGACDVQAHYLCQSSQLHDLVLSGCAVFRKNRSSHCLGGLPAGSSDRPGLGLSRLPRCEALCGERAVSQDRPIVIDVQNLSKTFRIYDRPADLLIEKVGGRVRHRPYHALKNVNFKVHKGEVVGVIGRNGAGKSTLLKILVGTLDASEGKVNINGKISAILELGTGFHPEYTGRENIYMGGMCLGLTREQIDKKVQSIIDFSELERVIDQPFKTYSSGMKARLTFSVAISVEPDIFVVDEALAAGDAPFIAKCFARMVEICSSGATVFFVTHSTDLVRRLCTRCLYFKDGELYLDGDAENISSIYDMEMLEIQSDSIKEQESGARGGEGPAHIDSFVVLDEKGQATNGFFQHDALRFSMTVRCDEPVDNPAIWLKFTRTDGIMATSWLSHEPEYIDIGVLPQGVSQIDLTIDDLLLGDGHYDLTVALFPKRNSKAETAIYVDPMSIWEKTTRLAVQRRGRPLSTFFDQPVRVSRVEPDEPAQAVAVSTASVQNG</sequence>
<dbReference type="InterPro" id="IPR027417">
    <property type="entry name" value="P-loop_NTPase"/>
</dbReference>
<dbReference type="PANTHER" id="PTHR46743:SF2">
    <property type="entry name" value="TEICHOIC ACIDS EXPORT ATP-BINDING PROTEIN TAGH"/>
    <property type="match status" value="1"/>
</dbReference>
<dbReference type="InterPro" id="IPR003593">
    <property type="entry name" value="AAA+_ATPase"/>
</dbReference>
<protein>
    <recommendedName>
        <fullName evidence="6">ABC transporter domain-containing protein</fullName>
    </recommendedName>
</protein>
<evidence type="ECO:0000256" key="4">
    <source>
        <dbReference type="ARBA" id="ARBA00022741"/>
    </source>
</evidence>
<keyword evidence="2" id="KW-0813">Transport</keyword>
<keyword evidence="3" id="KW-0472">Membrane</keyword>
<organism evidence="7 8">
    <name type="scientific">Bordetella hinzii</name>
    <dbReference type="NCBI Taxonomy" id="103855"/>
    <lineage>
        <taxon>Bacteria</taxon>
        <taxon>Pseudomonadati</taxon>
        <taxon>Pseudomonadota</taxon>
        <taxon>Betaproteobacteria</taxon>
        <taxon>Burkholderiales</taxon>
        <taxon>Alcaligenaceae</taxon>
        <taxon>Bordetella</taxon>
    </lineage>
</organism>
<evidence type="ECO:0000256" key="3">
    <source>
        <dbReference type="ARBA" id="ARBA00022475"/>
    </source>
</evidence>
<dbReference type="PROSITE" id="PS50893">
    <property type="entry name" value="ABC_TRANSPORTER_2"/>
    <property type="match status" value="1"/>
</dbReference>
<dbReference type="Gene3D" id="3.40.50.300">
    <property type="entry name" value="P-loop containing nucleotide triphosphate hydrolases"/>
    <property type="match status" value="1"/>
</dbReference>
<dbReference type="Proteomes" id="UP000282741">
    <property type="component" value="Chromosome"/>
</dbReference>
<dbReference type="InterPro" id="IPR029439">
    <property type="entry name" value="Wzt_C"/>
</dbReference>
<dbReference type="SMART" id="SM00382">
    <property type="entry name" value="AAA"/>
    <property type="match status" value="1"/>
</dbReference>
<dbReference type="PROSITE" id="PS00211">
    <property type="entry name" value="ABC_TRANSPORTER_1"/>
    <property type="match status" value="1"/>
</dbReference>
<dbReference type="InterPro" id="IPR015860">
    <property type="entry name" value="ABC_transpr_TagH-like"/>
</dbReference>
<evidence type="ECO:0000256" key="5">
    <source>
        <dbReference type="ARBA" id="ARBA00022840"/>
    </source>
</evidence>
<dbReference type="Gene3D" id="2.70.50.60">
    <property type="entry name" value="abc- transporter (atp binding component) like domain"/>
    <property type="match status" value="1"/>
</dbReference>
<keyword evidence="3" id="KW-1003">Cell membrane</keyword>
<feature type="domain" description="ABC transporter" evidence="6">
    <location>
        <begin position="75"/>
        <end position="314"/>
    </location>
</feature>
<dbReference type="InterPro" id="IPR050683">
    <property type="entry name" value="Bact_Polysacc_Export_ATP-bd"/>
</dbReference>
<evidence type="ECO:0000259" key="6">
    <source>
        <dbReference type="PROSITE" id="PS50893"/>
    </source>
</evidence>
<dbReference type="Pfam" id="PF00005">
    <property type="entry name" value="ABC_tran"/>
    <property type="match status" value="1"/>
</dbReference>
<dbReference type="CDD" id="cd10147">
    <property type="entry name" value="Wzt_C-like"/>
    <property type="match status" value="1"/>
</dbReference>
<dbReference type="GO" id="GO:0005524">
    <property type="term" value="F:ATP binding"/>
    <property type="evidence" value="ECO:0007669"/>
    <property type="project" value="UniProtKB-KW"/>
</dbReference>
<evidence type="ECO:0000313" key="7">
    <source>
        <dbReference type="EMBL" id="AZW16634.1"/>
    </source>
</evidence>
<dbReference type="Pfam" id="PF14524">
    <property type="entry name" value="Wzt_C"/>
    <property type="match status" value="1"/>
</dbReference>
<dbReference type="EMBL" id="CP024172">
    <property type="protein sequence ID" value="AZW16634.1"/>
    <property type="molecule type" value="Genomic_DNA"/>
</dbReference>
<dbReference type="GO" id="GO:0016020">
    <property type="term" value="C:membrane"/>
    <property type="evidence" value="ECO:0007669"/>
    <property type="project" value="InterPro"/>
</dbReference>